<name>A0A937G1D9_9BACT</name>
<organism evidence="1 2">
    <name type="scientific">Fulvivirga marina</name>
    <dbReference type="NCBI Taxonomy" id="2494733"/>
    <lineage>
        <taxon>Bacteria</taxon>
        <taxon>Pseudomonadati</taxon>
        <taxon>Bacteroidota</taxon>
        <taxon>Cytophagia</taxon>
        <taxon>Cytophagales</taxon>
        <taxon>Fulvivirgaceae</taxon>
        <taxon>Fulvivirga</taxon>
    </lineage>
</organism>
<dbReference type="EMBL" id="JAEUGD010000064">
    <property type="protein sequence ID" value="MBL6448708.1"/>
    <property type="molecule type" value="Genomic_DNA"/>
</dbReference>
<evidence type="ECO:0000313" key="1">
    <source>
        <dbReference type="EMBL" id="MBL6448708.1"/>
    </source>
</evidence>
<gene>
    <name evidence="1" type="ORF">JMN32_20515</name>
</gene>
<comment type="caution">
    <text evidence="1">The sequence shown here is derived from an EMBL/GenBank/DDBJ whole genome shotgun (WGS) entry which is preliminary data.</text>
</comment>
<protein>
    <submittedName>
        <fullName evidence="1">Uncharacterized protein</fullName>
    </submittedName>
</protein>
<sequence>MNRIITLMILLVLNTELLSQIKLVEKQEISNNREGVIITPESIIYGEVQNGQKNVVYDGKRIGVLAKDEQISYFKGSNFYTVKNSVTCHCETDKLTVAKYIIEDGKISQLQSIEYDSYETSVKFFKNGSYIVKDEGEAGGYEFKFYSSDMKLLASYSPYEGGFSASTMSFNGDKVLIGITPNNKQMKPLVALFDDAGKDIFKSAIESEGFVVKVLASEHHFSVYTFFVDKREHRLTTYDINGNVLWTKIIDSDIQTWHYHTGNSSTLVVASFDRLLFYNASDGRVQGEKILAEVFSGAGGKHTRNDKYIVVHGVQTIPGKGIAVLISEPTGVETYATGFLTIYNESLGKSYLHYKVGDIKGRPILMVNDKQLSILIASEILKYSINE</sequence>
<dbReference type="Proteomes" id="UP000614216">
    <property type="component" value="Unassembled WGS sequence"/>
</dbReference>
<dbReference type="AlphaFoldDB" id="A0A937G1D9"/>
<dbReference type="RefSeq" id="WP_238354562.1">
    <property type="nucleotide sequence ID" value="NZ_JAEUGD010000064.1"/>
</dbReference>
<evidence type="ECO:0000313" key="2">
    <source>
        <dbReference type="Proteomes" id="UP000614216"/>
    </source>
</evidence>
<proteinExistence type="predicted"/>
<accession>A0A937G1D9</accession>
<reference evidence="1" key="1">
    <citation type="submission" date="2021-01" db="EMBL/GenBank/DDBJ databases">
        <title>Fulvivirga kasyanovii gen. nov., sp nov., a novel member of the phylum Bacteroidetes isolated from seawater in a mussel farm.</title>
        <authorList>
            <person name="Zhao L.-H."/>
            <person name="Wang Z.-J."/>
        </authorList>
    </citation>
    <scope>NUCLEOTIDE SEQUENCE</scope>
    <source>
        <strain evidence="1">29W222</strain>
    </source>
</reference>
<keyword evidence="2" id="KW-1185">Reference proteome</keyword>